<evidence type="ECO:0000259" key="1">
    <source>
        <dbReference type="Pfam" id="PF00293"/>
    </source>
</evidence>
<proteinExistence type="predicted"/>
<dbReference type="AlphaFoldDB" id="A0A318K4X2"/>
<feature type="domain" description="Nudix hydrolase" evidence="1">
    <location>
        <begin position="1"/>
        <end position="81"/>
    </location>
</feature>
<gene>
    <name evidence="2" type="ORF">DFR70_116157</name>
</gene>
<dbReference type="InterPro" id="IPR000086">
    <property type="entry name" value="NUDIX_hydrolase_dom"/>
</dbReference>
<dbReference type="Proteomes" id="UP000247569">
    <property type="component" value="Unassembled WGS sequence"/>
</dbReference>
<dbReference type="SUPFAM" id="SSF55811">
    <property type="entry name" value="Nudix"/>
    <property type="match status" value="1"/>
</dbReference>
<dbReference type="EMBL" id="QJKF01000016">
    <property type="protein sequence ID" value="PXX57927.1"/>
    <property type="molecule type" value="Genomic_DNA"/>
</dbReference>
<evidence type="ECO:0000313" key="3">
    <source>
        <dbReference type="Proteomes" id="UP000247569"/>
    </source>
</evidence>
<dbReference type="Pfam" id="PF00293">
    <property type="entry name" value="NUDIX"/>
    <property type="match status" value="1"/>
</dbReference>
<organism evidence="2 3">
    <name type="scientific">Nocardia tenerifensis</name>
    <dbReference type="NCBI Taxonomy" id="228006"/>
    <lineage>
        <taxon>Bacteria</taxon>
        <taxon>Bacillati</taxon>
        <taxon>Actinomycetota</taxon>
        <taxon>Actinomycetes</taxon>
        <taxon>Mycobacteriales</taxon>
        <taxon>Nocardiaceae</taxon>
        <taxon>Nocardia</taxon>
    </lineage>
</organism>
<sequence>MEADESPYAAVVREVLEELSLAAPIGRLLVVDWVPPGRHPSDGVMLVYDGGTLHPDQTAAISLPAQELRSWAWCDHAAAERRLTGVLARRVAAASRARTEGTTAYLEDGYIVG</sequence>
<evidence type="ECO:0000313" key="2">
    <source>
        <dbReference type="EMBL" id="PXX57927.1"/>
    </source>
</evidence>
<comment type="caution">
    <text evidence="2">The sequence shown here is derived from an EMBL/GenBank/DDBJ whole genome shotgun (WGS) entry which is preliminary data.</text>
</comment>
<dbReference type="InterPro" id="IPR015797">
    <property type="entry name" value="NUDIX_hydrolase-like_dom_sf"/>
</dbReference>
<protein>
    <submittedName>
        <fullName evidence="2">NUDIX domain-containing protein</fullName>
    </submittedName>
</protein>
<accession>A0A318K4X2</accession>
<name>A0A318K4X2_9NOCA</name>
<reference evidence="2 3" key="1">
    <citation type="submission" date="2018-05" db="EMBL/GenBank/DDBJ databases">
        <title>Genomic Encyclopedia of Type Strains, Phase IV (KMG-IV): sequencing the most valuable type-strain genomes for metagenomic binning, comparative biology and taxonomic classification.</title>
        <authorList>
            <person name="Goeker M."/>
        </authorList>
    </citation>
    <scope>NUCLEOTIDE SEQUENCE [LARGE SCALE GENOMIC DNA]</scope>
    <source>
        <strain evidence="2 3">DSM 44704</strain>
    </source>
</reference>
<keyword evidence="3" id="KW-1185">Reference proteome</keyword>
<dbReference type="Gene3D" id="3.90.79.10">
    <property type="entry name" value="Nucleoside Triphosphate Pyrophosphohydrolase"/>
    <property type="match status" value="1"/>
</dbReference>